<feature type="binding site" evidence="5">
    <location>
        <begin position="223"/>
        <end position="226"/>
    </location>
    <ligand>
        <name>pyridoxal 5'-phosphate</name>
        <dbReference type="ChEBI" id="CHEBI:597326"/>
    </ligand>
</feature>
<evidence type="ECO:0000256" key="4">
    <source>
        <dbReference type="ARBA" id="ARBA00022898"/>
    </source>
</evidence>
<dbReference type="HAMAP" id="MF_01107">
    <property type="entry name" value="ArgD_aminotrans_3"/>
    <property type="match status" value="1"/>
</dbReference>
<dbReference type="InterPro" id="IPR050103">
    <property type="entry name" value="Class-III_PLP-dep_AT"/>
</dbReference>
<dbReference type="NCBIfam" id="NF002325">
    <property type="entry name" value="PRK01278.1"/>
    <property type="match status" value="1"/>
</dbReference>
<sequence length="397" mass="44204">MEKSEVIQADQDYFMNVFGARFPIVVEKGEGVYLYDQQGNKYLDFTAGIAVNALGYNYPEFTEALKEQVEKLLHASNLYYFEIQAKLSKLLINNSCADKVFYGNSGAEANEGAIKLAKKYFKAKGENRYEIITTINSFHGRTLTTLAATGQNKYQKPFEPIPTGFKHVDYNNLDMIKEAITEQTAAIMVEPIQGEGGVNPATKKYLQGLREICDKEGIILIFDEIQTGIGRTGSLFAYEEYGVEPDIFTIAKALGNGVPVSAFLAKEEVASAFEPGDHGSTFGGNPLACRAAYTTLKVILEQGLLDHTKEIGEYFKQKLLELTDKYKFIKELRGMGLMLGLELDIEVKEIVMKLLRKGILVLSAGKNTLRFLPPLIISKKHVDQVIEVLDEVFATIN</sequence>
<dbReference type="EC" id="2.6.1.11" evidence="5"/>
<comment type="pathway">
    <text evidence="5">Amino-acid biosynthesis; L-arginine biosynthesis; N(2)-acetyl-L-ornithine from L-glutamate: step 4/4.</text>
</comment>
<reference evidence="6 7" key="1">
    <citation type="submission" date="2019-03" db="EMBL/GenBank/DDBJ databases">
        <title>Subsurface microbial communities from deep shales in Ohio and West Virginia, USA.</title>
        <authorList>
            <person name="Wrighton K."/>
        </authorList>
    </citation>
    <scope>NUCLEOTIDE SEQUENCE [LARGE SCALE GENOMIC DNA]</scope>
    <source>
        <strain evidence="6 7">MSL 6dP</strain>
    </source>
</reference>
<dbReference type="NCBIfam" id="TIGR00707">
    <property type="entry name" value="argD"/>
    <property type="match status" value="1"/>
</dbReference>
<evidence type="ECO:0000256" key="2">
    <source>
        <dbReference type="ARBA" id="ARBA00022605"/>
    </source>
</evidence>
<dbReference type="Gene3D" id="3.40.640.10">
    <property type="entry name" value="Type I PLP-dependent aspartate aminotransferase-like (Major domain)"/>
    <property type="match status" value="1"/>
</dbReference>
<dbReference type="GO" id="GO:0042802">
    <property type="term" value="F:identical protein binding"/>
    <property type="evidence" value="ECO:0007669"/>
    <property type="project" value="TreeGrafter"/>
</dbReference>
<dbReference type="Pfam" id="PF00202">
    <property type="entry name" value="Aminotran_3"/>
    <property type="match status" value="1"/>
</dbReference>
<evidence type="ECO:0000256" key="3">
    <source>
        <dbReference type="ARBA" id="ARBA00022679"/>
    </source>
</evidence>
<evidence type="ECO:0000313" key="7">
    <source>
        <dbReference type="Proteomes" id="UP000295832"/>
    </source>
</evidence>
<accession>A0A4R8H0M6</accession>
<evidence type="ECO:0000256" key="5">
    <source>
        <dbReference type="HAMAP-Rule" id="MF_01107"/>
    </source>
</evidence>
<dbReference type="GO" id="GO:0003992">
    <property type="term" value="F:N2-acetyl-L-ornithine:2-oxoglutarate 5-aminotransferase activity"/>
    <property type="evidence" value="ECO:0007669"/>
    <property type="project" value="UniProtKB-UniRule"/>
</dbReference>
<dbReference type="InterPro" id="IPR015424">
    <property type="entry name" value="PyrdxlP-dep_Trfase"/>
</dbReference>
<comment type="similarity">
    <text evidence="5">Belongs to the class-III pyridoxal-phosphate-dependent aminotransferase family. ArgD subfamily.</text>
</comment>
<feature type="binding site" evidence="5">
    <location>
        <begin position="106"/>
        <end position="107"/>
    </location>
    <ligand>
        <name>pyridoxal 5'-phosphate</name>
        <dbReference type="ChEBI" id="CHEBI:597326"/>
    </ligand>
</feature>
<dbReference type="PIRSF" id="PIRSF000521">
    <property type="entry name" value="Transaminase_4ab_Lys_Orn"/>
    <property type="match status" value="1"/>
</dbReference>
<dbReference type="Proteomes" id="UP000295832">
    <property type="component" value="Unassembled WGS sequence"/>
</dbReference>
<feature type="binding site" evidence="5">
    <location>
        <position position="138"/>
    </location>
    <ligand>
        <name>pyridoxal 5'-phosphate</name>
        <dbReference type="ChEBI" id="CHEBI:597326"/>
    </ligand>
</feature>
<dbReference type="InterPro" id="IPR015422">
    <property type="entry name" value="PyrdxlP-dep_Trfase_small"/>
</dbReference>
<dbReference type="RefSeq" id="WP_134118421.1">
    <property type="nucleotide sequence ID" value="NZ_SOEG01000033.1"/>
</dbReference>
<feature type="binding site" evidence="5">
    <location>
        <position position="281"/>
    </location>
    <ligand>
        <name>pyridoxal 5'-phosphate</name>
        <dbReference type="ChEBI" id="CHEBI:597326"/>
    </ligand>
</feature>
<keyword evidence="1 5" id="KW-0032">Aminotransferase</keyword>
<dbReference type="EMBL" id="SOEG01000033">
    <property type="protein sequence ID" value="TDX48043.1"/>
    <property type="molecule type" value="Genomic_DNA"/>
</dbReference>
<organism evidence="6 7">
    <name type="scientific">Orenia marismortui</name>
    <dbReference type="NCBI Taxonomy" id="46469"/>
    <lineage>
        <taxon>Bacteria</taxon>
        <taxon>Bacillati</taxon>
        <taxon>Bacillota</taxon>
        <taxon>Clostridia</taxon>
        <taxon>Halanaerobiales</taxon>
        <taxon>Halobacteroidaceae</taxon>
        <taxon>Orenia</taxon>
    </lineage>
</organism>
<dbReference type="CDD" id="cd00610">
    <property type="entry name" value="OAT_like"/>
    <property type="match status" value="1"/>
</dbReference>
<comment type="subcellular location">
    <subcellularLocation>
        <location evidence="5">Cytoplasm</location>
    </subcellularLocation>
</comment>
<feature type="binding site" evidence="5">
    <location>
        <position position="141"/>
    </location>
    <ligand>
        <name>N(2)-acetyl-L-ornithine</name>
        <dbReference type="ChEBI" id="CHEBI:57805"/>
    </ligand>
</feature>
<dbReference type="STRING" id="926561.GCA_000379025_03088"/>
<keyword evidence="5" id="KW-0963">Cytoplasm</keyword>
<dbReference type="InterPro" id="IPR004636">
    <property type="entry name" value="AcOrn/SuccOrn_fam"/>
</dbReference>
<keyword evidence="5" id="KW-0055">Arginine biosynthesis</keyword>
<comment type="cofactor">
    <cofactor evidence="5">
        <name>pyridoxal 5'-phosphate</name>
        <dbReference type="ChEBI" id="CHEBI:597326"/>
    </cofactor>
    <text evidence="5">Binds 1 pyridoxal phosphate per subunit.</text>
</comment>
<dbReference type="PANTHER" id="PTHR11986">
    <property type="entry name" value="AMINOTRANSFERASE CLASS III"/>
    <property type="match status" value="1"/>
</dbReference>
<keyword evidence="7" id="KW-1185">Reference proteome</keyword>
<evidence type="ECO:0000313" key="6">
    <source>
        <dbReference type="EMBL" id="TDX48043.1"/>
    </source>
</evidence>
<name>A0A4R8H0M6_9FIRM</name>
<gene>
    <name evidence="5" type="primary">argD</name>
    <name evidence="6" type="ORF">C7959_13329</name>
</gene>
<comment type="catalytic activity">
    <reaction evidence="5">
        <text>N(2)-acetyl-L-ornithine + 2-oxoglutarate = N-acetyl-L-glutamate 5-semialdehyde + L-glutamate</text>
        <dbReference type="Rhea" id="RHEA:18049"/>
        <dbReference type="ChEBI" id="CHEBI:16810"/>
        <dbReference type="ChEBI" id="CHEBI:29123"/>
        <dbReference type="ChEBI" id="CHEBI:29985"/>
        <dbReference type="ChEBI" id="CHEBI:57805"/>
        <dbReference type="EC" id="2.6.1.11"/>
    </reaction>
</comment>
<dbReference type="InterPro" id="IPR015421">
    <property type="entry name" value="PyrdxlP-dep_Trfase_major"/>
</dbReference>
<keyword evidence="2 5" id="KW-0028">Amino-acid biosynthesis</keyword>
<dbReference type="Gene3D" id="3.90.1150.10">
    <property type="entry name" value="Aspartate Aminotransferase, domain 1"/>
    <property type="match status" value="1"/>
</dbReference>
<protein>
    <recommendedName>
        <fullName evidence="5">Acetylornithine aminotransferase</fullName>
        <shortName evidence="5">ACOAT</shortName>
        <ecNumber evidence="5">2.6.1.11</ecNumber>
    </recommendedName>
</protein>
<dbReference type="SUPFAM" id="SSF53383">
    <property type="entry name" value="PLP-dependent transferases"/>
    <property type="match status" value="1"/>
</dbReference>
<dbReference type="AlphaFoldDB" id="A0A4R8H0M6"/>
<comment type="caution">
    <text evidence="6">The sequence shown here is derived from an EMBL/GenBank/DDBJ whole genome shotgun (WGS) entry which is preliminary data.</text>
</comment>
<proteinExistence type="inferred from homology"/>
<keyword evidence="3 5" id="KW-0808">Transferase</keyword>
<dbReference type="InterPro" id="IPR049704">
    <property type="entry name" value="Aminotrans_3_PPA_site"/>
</dbReference>
<feature type="binding site" evidence="5">
    <location>
        <position position="280"/>
    </location>
    <ligand>
        <name>N(2)-acetyl-L-ornithine</name>
        <dbReference type="ChEBI" id="CHEBI:57805"/>
    </ligand>
</feature>
<comment type="miscellaneous">
    <text evidence="5">May also have succinyldiaminopimelate aminotransferase activity, thus carrying out the corresponding step in lysine biosynthesis.</text>
</comment>
<dbReference type="GO" id="GO:0006526">
    <property type="term" value="P:L-arginine biosynthetic process"/>
    <property type="evidence" value="ECO:0007669"/>
    <property type="project" value="UniProtKB-UniRule"/>
</dbReference>
<comment type="subunit">
    <text evidence="5">Homodimer.</text>
</comment>
<keyword evidence="4 5" id="KW-0663">Pyridoxal phosphate</keyword>
<dbReference type="GO" id="GO:0005737">
    <property type="term" value="C:cytoplasm"/>
    <property type="evidence" value="ECO:0007669"/>
    <property type="project" value="UniProtKB-SubCell"/>
</dbReference>
<dbReference type="UniPathway" id="UPA00068">
    <property type="reaction ID" value="UER00109"/>
</dbReference>
<feature type="modified residue" description="N6-(pyridoxal phosphate)lysine" evidence="5">
    <location>
        <position position="252"/>
    </location>
</feature>
<dbReference type="GO" id="GO:0030170">
    <property type="term" value="F:pyridoxal phosphate binding"/>
    <property type="evidence" value="ECO:0007669"/>
    <property type="project" value="InterPro"/>
</dbReference>
<dbReference type="FunFam" id="3.40.640.10:FF:000004">
    <property type="entry name" value="Acetylornithine aminotransferase"/>
    <property type="match status" value="1"/>
</dbReference>
<dbReference type="PROSITE" id="PS00600">
    <property type="entry name" value="AA_TRANSFER_CLASS_3"/>
    <property type="match status" value="1"/>
</dbReference>
<evidence type="ECO:0000256" key="1">
    <source>
        <dbReference type="ARBA" id="ARBA00022576"/>
    </source>
</evidence>
<dbReference type="InterPro" id="IPR005814">
    <property type="entry name" value="Aminotrans_3"/>
</dbReference>
<dbReference type="PANTHER" id="PTHR11986:SF79">
    <property type="entry name" value="ACETYLORNITHINE AMINOTRANSFERASE, MITOCHONDRIAL"/>
    <property type="match status" value="1"/>
</dbReference>